<evidence type="ECO:0000313" key="2">
    <source>
        <dbReference type="Proteomes" id="UP000268372"/>
    </source>
</evidence>
<name>A0A3P1AYJ2_9FLAO</name>
<protein>
    <submittedName>
        <fullName evidence="1">GxxExxY protein</fullName>
    </submittedName>
</protein>
<dbReference type="Pfam" id="PF13366">
    <property type="entry name" value="PDDEXK_3"/>
    <property type="match status" value="1"/>
</dbReference>
<dbReference type="InterPro" id="IPR026350">
    <property type="entry name" value="GxxExxY"/>
</dbReference>
<sequence>MQENYLYTEVTEEIIKAFYKVYNRLGYGFLEKIYENAMFIELQSSGLLVEKQKSIKVFYEGNEVGSYFADLVVNNLIIIELKASEYLSKEHEYQLINYLKATDMEVGLLLNFGKKPELRRKVFSNEYPHT</sequence>
<reference evidence="1 2" key="1">
    <citation type="submission" date="2018-11" db="EMBL/GenBank/DDBJ databases">
        <title>Flavobacterium sp. nov., YIM 102796 draft genome.</title>
        <authorList>
            <person name="Li G."/>
            <person name="Jiang Y."/>
        </authorList>
    </citation>
    <scope>NUCLEOTIDE SEQUENCE [LARGE SCALE GENOMIC DNA]</scope>
    <source>
        <strain evidence="1 2">YIM 102796</strain>
    </source>
</reference>
<dbReference type="OrthoDB" id="9806869at2"/>
<keyword evidence="2" id="KW-1185">Reference proteome</keyword>
<dbReference type="EMBL" id="RQTJ01000020">
    <property type="protein sequence ID" value="RRA93875.1"/>
    <property type="molecule type" value="Genomic_DNA"/>
</dbReference>
<evidence type="ECO:0000313" key="1">
    <source>
        <dbReference type="EMBL" id="RRA93875.1"/>
    </source>
</evidence>
<dbReference type="Proteomes" id="UP000268372">
    <property type="component" value="Unassembled WGS sequence"/>
</dbReference>
<dbReference type="AlphaFoldDB" id="A0A3P1AYJ2"/>
<dbReference type="RefSeq" id="WP_124899729.1">
    <property type="nucleotide sequence ID" value="NZ_RQTJ01000020.1"/>
</dbReference>
<organism evidence="1 2">
    <name type="scientific">Paenimyroides viscosum</name>
    <dbReference type="NCBI Taxonomy" id="2488729"/>
    <lineage>
        <taxon>Bacteria</taxon>
        <taxon>Pseudomonadati</taxon>
        <taxon>Bacteroidota</taxon>
        <taxon>Flavobacteriia</taxon>
        <taxon>Flavobacteriales</taxon>
        <taxon>Flavobacteriaceae</taxon>
        <taxon>Paenimyroides</taxon>
    </lineage>
</organism>
<comment type="caution">
    <text evidence="1">The sequence shown here is derived from an EMBL/GenBank/DDBJ whole genome shotgun (WGS) entry which is preliminary data.</text>
</comment>
<accession>A0A3P1AYJ2</accession>
<gene>
    <name evidence="1" type="ORF">EG242_09945</name>
</gene>
<proteinExistence type="predicted"/>
<dbReference type="NCBIfam" id="TIGR04256">
    <property type="entry name" value="GxxExxY"/>
    <property type="match status" value="1"/>
</dbReference>